<proteinExistence type="predicted"/>
<feature type="domain" description="Acyltransferase 3" evidence="4">
    <location>
        <begin position="402"/>
        <end position="578"/>
    </location>
</feature>
<dbReference type="EMBL" id="LSRX01001411">
    <property type="protein sequence ID" value="OLP80141.1"/>
    <property type="molecule type" value="Genomic_DNA"/>
</dbReference>
<name>A0A1Q9CB53_SYMMI</name>
<comment type="caution">
    <text evidence="5">The sequence shown here is derived from an EMBL/GenBank/DDBJ whole genome shotgun (WGS) entry which is preliminary data.</text>
</comment>
<accession>A0A1Q9CB53</accession>
<feature type="transmembrane region" description="Helical" evidence="2">
    <location>
        <begin position="537"/>
        <end position="557"/>
    </location>
</feature>
<feature type="signal peptide" evidence="3">
    <location>
        <begin position="1"/>
        <end position="20"/>
    </location>
</feature>
<feature type="transmembrane region" description="Helical" evidence="2">
    <location>
        <begin position="353"/>
        <end position="373"/>
    </location>
</feature>
<feature type="transmembrane region" description="Helical" evidence="2">
    <location>
        <begin position="319"/>
        <end position="341"/>
    </location>
</feature>
<evidence type="ECO:0000256" key="2">
    <source>
        <dbReference type="SAM" id="Phobius"/>
    </source>
</evidence>
<feature type="transmembrane region" description="Helical" evidence="2">
    <location>
        <begin position="507"/>
        <end position="525"/>
    </location>
</feature>
<feature type="region of interest" description="Disordered" evidence="1">
    <location>
        <begin position="642"/>
        <end position="733"/>
    </location>
</feature>
<keyword evidence="2" id="KW-1133">Transmembrane helix</keyword>
<keyword evidence="6" id="KW-1185">Reference proteome</keyword>
<keyword evidence="2" id="KW-0812">Transmembrane</keyword>
<feature type="compositionally biased region" description="Polar residues" evidence="1">
    <location>
        <begin position="710"/>
        <end position="733"/>
    </location>
</feature>
<feature type="compositionally biased region" description="Polar residues" evidence="1">
    <location>
        <begin position="680"/>
        <end position="702"/>
    </location>
</feature>
<dbReference type="GO" id="GO:0016747">
    <property type="term" value="F:acyltransferase activity, transferring groups other than amino-acyl groups"/>
    <property type="evidence" value="ECO:0007669"/>
    <property type="project" value="InterPro"/>
</dbReference>
<dbReference type="Proteomes" id="UP000186817">
    <property type="component" value="Unassembled WGS sequence"/>
</dbReference>
<evidence type="ECO:0000259" key="4">
    <source>
        <dbReference type="Pfam" id="PF01757"/>
    </source>
</evidence>
<dbReference type="InterPro" id="IPR002656">
    <property type="entry name" value="Acyl_transf_3_dom"/>
</dbReference>
<gene>
    <name evidence="5" type="ORF">AK812_SmicGene39480</name>
</gene>
<evidence type="ECO:0000313" key="6">
    <source>
        <dbReference type="Proteomes" id="UP000186817"/>
    </source>
</evidence>
<protein>
    <recommendedName>
        <fullName evidence="4">Acyltransferase 3 domain-containing protein</fullName>
    </recommendedName>
</protein>
<evidence type="ECO:0000256" key="3">
    <source>
        <dbReference type="SAM" id="SignalP"/>
    </source>
</evidence>
<keyword evidence="2" id="KW-0472">Membrane</keyword>
<reference evidence="5 6" key="1">
    <citation type="submission" date="2016-02" db="EMBL/GenBank/DDBJ databases">
        <title>Genome analysis of coral dinoflagellate symbionts highlights evolutionary adaptations to a symbiotic lifestyle.</title>
        <authorList>
            <person name="Aranda M."/>
            <person name="Li Y."/>
            <person name="Liew Y.J."/>
            <person name="Baumgarten S."/>
            <person name="Simakov O."/>
            <person name="Wilson M."/>
            <person name="Piel J."/>
            <person name="Ashoor H."/>
            <person name="Bougouffa S."/>
            <person name="Bajic V.B."/>
            <person name="Ryu T."/>
            <person name="Ravasi T."/>
            <person name="Bayer T."/>
            <person name="Micklem G."/>
            <person name="Kim H."/>
            <person name="Bhak J."/>
            <person name="Lajeunesse T.C."/>
            <person name="Voolstra C.R."/>
        </authorList>
    </citation>
    <scope>NUCLEOTIDE SEQUENCE [LARGE SCALE GENOMIC DNA]</scope>
    <source>
        <strain evidence="5 6">CCMP2467</strain>
    </source>
</reference>
<feature type="chain" id="PRO_5011982811" description="Acyltransferase 3 domain-containing protein" evidence="3">
    <location>
        <begin position="21"/>
        <end position="789"/>
    </location>
</feature>
<organism evidence="5 6">
    <name type="scientific">Symbiodinium microadriaticum</name>
    <name type="common">Dinoflagellate</name>
    <name type="synonym">Zooxanthella microadriatica</name>
    <dbReference type="NCBI Taxonomy" id="2951"/>
    <lineage>
        <taxon>Eukaryota</taxon>
        <taxon>Sar</taxon>
        <taxon>Alveolata</taxon>
        <taxon>Dinophyceae</taxon>
        <taxon>Suessiales</taxon>
        <taxon>Symbiodiniaceae</taxon>
        <taxon>Symbiodinium</taxon>
    </lineage>
</organism>
<feature type="transmembrane region" description="Helical" evidence="2">
    <location>
        <begin position="429"/>
        <end position="453"/>
    </location>
</feature>
<keyword evidence="3" id="KW-0732">Signal</keyword>
<evidence type="ECO:0000256" key="1">
    <source>
        <dbReference type="SAM" id="MobiDB-lite"/>
    </source>
</evidence>
<dbReference type="Pfam" id="PF01757">
    <property type="entry name" value="Acyl_transf_3"/>
    <property type="match status" value="1"/>
</dbReference>
<feature type="transmembrane region" description="Helical" evidence="2">
    <location>
        <begin position="483"/>
        <end position="500"/>
    </location>
</feature>
<evidence type="ECO:0000313" key="5">
    <source>
        <dbReference type="EMBL" id="OLP80141.1"/>
    </source>
</evidence>
<dbReference type="OrthoDB" id="430009at2759"/>
<sequence>MVYGFSFAPLLVVFEVTCVASMSQHSGCDGSEQGTCRSQVVTDLPADHTDELAALQARMEPGQRWYRRKYWARRGHVRSYYGPKVQPFWIMASAGQTCNSACSAFDTADDSFECGKDDMGAINSSQAISDLLVSLNGTCGFADNGNLFRSNAGSPFILVNGDCYYWDPDKPPASIDCDTLSQHLDGIWADPDGGWFTGATNNVPCDTVCNDNGYAECGEEEMAAINNTQAIVDLAWELGIVCTVNSGDPSRNNAGTPFLSGNKCYYWDPNTAASQVDCSSVNSANRRQRDLKEGQPARKNVPASTVDMAMASTTRRKHVVVFLAFAVSVAVMLAPPLAAVTAGSAPAAGPSGASVNIGALALCAVMGAYYVLCWHDAKVAGAREAKEAEDTASETKKKPRIGALDSLRFILIAYIASGHFIHTATRNPFLLRLISQINVVVGAFFVISGYVAAYTTTELGQRKGSKRLDNAVEFVITRIMGHWPLHIVVLLLFSPVFLFVDISYSGVATAAWNGFISIFMLQAWFPTSAEVWNAPTWFLSALSFSLCALPYGLRILAGQKKEELRRTLVILTLLSLVPKVAYSNDLHAWGIMEGMLNAKTHPNYALFNSIRFSPLGALLEDPVEFLVRGSFLAVTGQMSFNKKVHPGANEDVTNAPPSVRVESPFRGPVPVPEALGLSRLPSTPGRSATPQTPQQLHRSSTPTRRRIASHGSNNPLMRSHQSPSPSASLPKSNSLAQRQYVEQLMQIVSQTPSTQAYDERDEKTLNLDYSCLPLRYWSPAPSSAVVDLS</sequence>
<dbReference type="AlphaFoldDB" id="A0A1Q9CB53"/>